<name>A0ABS8N3R6_9CLOT</name>
<evidence type="ECO:0000313" key="2">
    <source>
        <dbReference type="EMBL" id="MCC9294428.1"/>
    </source>
</evidence>
<evidence type="ECO:0000256" key="1">
    <source>
        <dbReference type="SAM" id="Phobius"/>
    </source>
</evidence>
<keyword evidence="1" id="KW-0472">Membrane</keyword>
<gene>
    <name evidence="2" type="ORF">LN736_06075</name>
</gene>
<keyword evidence="1" id="KW-0812">Transmembrane</keyword>
<dbReference type="RefSeq" id="WP_150356472.1">
    <property type="nucleotide sequence ID" value="NZ_JAJJPB010000005.1"/>
</dbReference>
<feature type="transmembrane region" description="Helical" evidence="1">
    <location>
        <begin position="100"/>
        <end position="124"/>
    </location>
</feature>
<accession>A0ABS8N3R6</accession>
<feature type="transmembrane region" description="Helical" evidence="1">
    <location>
        <begin position="7"/>
        <end position="32"/>
    </location>
</feature>
<protein>
    <submittedName>
        <fullName evidence="2">SpoVA/SpoVAEb family sporulation membrane protein</fullName>
    </submittedName>
</protein>
<keyword evidence="1" id="KW-1133">Transmembrane helix</keyword>
<evidence type="ECO:0000313" key="3">
    <source>
        <dbReference type="Proteomes" id="UP001165422"/>
    </source>
</evidence>
<dbReference type="Pfam" id="PF03862">
    <property type="entry name" value="SpoVAC_SpoVAEB"/>
    <property type="match status" value="1"/>
</dbReference>
<organism evidence="2 3">
    <name type="scientific">Clostridium aromativorans</name>
    <dbReference type="NCBI Taxonomy" id="2836848"/>
    <lineage>
        <taxon>Bacteria</taxon>
        <taxon>Bacillati</taxon>
        <taxon>Bacillota</taxon>
        <taxon>Clostridia</taxon>
        <taxon>Eubacteriales</taxon>
        <taxon>Clostridiaceae</taxon>
        <taxon>Clostridium</taxon>
    </lineage>
</organism>
<sequence>MTAIRKILKAFLVGGCFGLIGQLLIALFAIFISDATMVIMVSILAFGVIAVVIIANGFYFKVAEFGDSGAAIPVCGLMFGAATSAAAAQKAGAKLEKAFIVGFWNVLKILGTGFVIAFILGLLLC</sequence>
<feature type="transmembrane region" description="Helical" evidence="1">
    <location>
        <begin position="70"/>
        <end position="88"/>
    </location>
</feature>
<keyword evidence="3" id="KW-1185">Reference proteome</keyword>
<reference evidence="2" key="1">
    <citation type="submission" date="2021-11" db="EMBL/GenBank/DDBJ databases">
        <authorList>
            <person name="Qingchun L."/>
            <person name="Dong Z."/>
            <person name="Zongwei Q."/>
            <person name="Jia Z."/>
            <person name="Duotao L."/>
        </authorList>
    </citation>
    <scope>NUCLEOTIDE SEQUENCE</scope>
    <source>
        <strain evidence="2">WLY-B-L2</strain>
    </source>
</reference>
<comment type="caution">
    <text evidence="2">The sequence shown here is derived from an EMBL/GenBank/DDBJ whole genome shotgun (WGS) entry which is preliminary data.</text>
</comment>
<dbReference type="EMBL" id="JAJJPB010000005">
    <property type="protein sequence ID" value="MCC9294428.1"/>
    <property type="molecule type" value="Genomic_DNA"/>
</dbReference>
<feature type="transmembrane region" description="Helical" evidence="1">
    <location>
        <begin position="38"/>
        <end position="58"/>
    </location>
</feature>
<proteinExistence type="predicted"/>
<dbReference type="InterPro" id="IPR005562">
    <property type="entry name" value="SpoVA"/>
</dbReference>
<dbReference type="Proteomes" id="UP001165422">
    <property type="component" value="Unassembled WGS sequence"/>
</dbReference>